<reference evidence="2" key="1">
    <citation type="journal article" date="2014" name="Int. J. Syst. Evol. Microbiol.">
        <title>Complete genome sequence of Corynebacterium casei LMG S-19264T (=DSM 44701T), isolated from a smear-ripened cheese.</title>
        <authorList>
            <consortium name="US DOE Joint Genome Institute (JGI-PGF)"/>
            <person name="Walter F."/>
            <person name="Albersmeier A."/>
            <person name="Kalinowski J."/>
            <person name="Ruckert C."/>
        </authorList>
    </citation>
    <scope>NUCLEOTIDE SEQUENCE</scope>
    <source>
        <strain evidence="2">CGMCC 1.6333</strain>
    </source>
</reference>
<evidence type="ECO:0000313" key="2">
    <source>
        <dbReference type="EMBL" id="GGM23264.1"/>
    </source>
</evidence>
<accession>A0A917THM7</accession>
<dbReference type="InterPro" id="IPR023089">
    <property type="entry name" value="YozE_SAM-like"/>
</dbReference>
<dbReference type="AlphaFoldDB" id="A0A917THM7"/>
<dbReference type="OrthoDB" id="2242851at2"/>
<feature type="domain" description="YozE SAM-like" evidence="1">
    <location>
        <begin position="3"/>
        <end position="69"/>
    </location>
</feature>
<dbReference type="PIRSF" id="PIRSF037262">
    <property type="entry name" value="UCP037262"/>
    <property type="match status" value="1"/>
</dbReference>
<dbReference type="Pfam" id="PF06855">
    <property type="entry name" value="YozE_SAM_like"/>
    <property type="match status" value="1"/>
</dbReference>
<evidence type="ECO:0000259" key="1">
    <source>
        <dbReference type="Pfam" id="PF06855"/>
    </source>
</evidence>
<dbReference type="NCBIfam" id="NF010193">
    <property type="entry name" value="PRK13672.1"/>
    <property type="match status" value="1"/>
</dbReference>
<dbReference type="RefSeq" id="WP_117152230.1">
    <property type="nucleotide sequence ID" value="NZ_BMLG01000001.1"/>
</dbReference>
<comment type="caution">
    <text evidence="2">The sequence shown here is derived from an EMBL/GenBank/DDBJ whole genome shotgun (WGS) entry which is preliminary data.</text>
</comment>
<dbReference type="InterPro" id="IPR010673">
    <property type="entry name" value="UPF0346"/>
</dbReference>
<dbReference type="SUPFAM" id="SSF140652">
    <property type="entry name" value="YozE-like"/>
    <property type="match status" value="1"/>
</dbReference>
<gene>
    <name evidence="2" type="ORF">GCM10011351_06370</name>
</gene>
<dbReference type="Gene3D" id="1.10.150.260">
    <property type="entry name" value="YozE SAM-like"/>
    <property type="match status" value="1"/>
</dbReference>
<dbReference type="EMBL" id="BMLG01000001">
    <property type="protein sequence ID" value="GGM23264.1"/>
    <property type="molecule type" value="Genomic_DNA"/>
</dbReference>
<protein>
    <submittedName>
        <fullName evidence="2">UPF0346 protein</fullName>
    </submittedName>
</protein>
<dbReference type="InterPro" id="IPR036806">
    <property type="entry name" value="YozE_SAM-like_sf"/>
</dbReference>
<proteinExistence type="predicted"/>
<name>A0A917THM7_9BACI</name>
<evidence type="ECO:0000313" key="3">
    <source>
        <dbReference type="Proteomes" id="UP000618460"/>
    </source>
</evidence>
<sequence length="72" mass="9076">MRSFYQYMMRYRGAQKITNENRLAEWMFHDHDFPKHSNSYDEISRYLEWNIPFTEAVQVFDQLWDEYQEDVK</sequence>
<organism evidence="2 3">
    <name type="scientific">Paraliobacillus quinghaiensis</name>
    <dbReference type="NCBI Taxonomy" id="470815"/>
    <lineage>
        <taxon>Bacteria</taxon>
        <taxon>Bacillati</taxon>
        <taxon>Bacillota</taxon>
        <taxon>Bacilli</taxon>
        <taxon>Bacillales</taxon>
        <taxon>Bacillaceae</taxon>
        <taxon>Paraliobacillus</taxon>
    </lineage>
</organism>
<keyword evidence="3" id="KW-1185">Reference proteome</keyword>
<dbReference type="Proteomes" id="UP000618460">
    <property type="component" value="Unassembled WGS sequence"/>
</dbReference>
<reference evidence="2" key="2">
    <citation type="submission" date="2020-09" db="EMBL/GenBank/DDBJ databases">
        <authorList>
            <person name="Sun Q."/>
            <person name="Zhou Y."/>
        </authorList>
    </citation>
    <scope>NUCLEOTIDE SEQUENCE</scope>
    <source>
        <strain evidence="2">CGMCC 1.6333</strain>
    </source>
</reference>